<evidence type="ECO:0000313" key="1">
    <source>
        <dbReference type="EMBL" id="GAI63082.1"/>
    </source>
</evidence>
<reference evidence="1" key="1">
    <citation type="journal article" date="2014" name="Front. Microbiol.">
        <title>High frequency of phylogenetically diverse reductive dehalogenase-homologous genes in deep subseafloor sedimentary metagenomes.</title>
        <authorList>
            <person name="Kawai M."/>
            <person name="Futagami T."/>
            <person name="Toyoda A."/>
            <person name="Takaki Y."/>
            <person name="Nishi S."/>
            <person name="Hori S."/>
            <person name="Arai W."/>
            <person name="Tsubouchi T."/>
            <person name="Morono Y."/>
            <person name="Uchiyama I."/>
            <person name="Ito T."/>
            <person name="Fujiyama A."/>
            <person name="Inagaki F."/>
            <person name="Takami H."/>
        </authorList>
    </citation>
    <scope>NUCLEOTIDE SEQUENCE</scope>
    <source>
        <strain evidence="1">Expedition CK06-06</strain>
    </source>
</reference>
<name>X1Q3K0_9ZZZZ</name>
<feature type="non-terminal residue" evidence="1">
    <location>
        <position position="1"/>
    </location>
</feature>
<feature type="non-terminal residue" evidence="1">
    <location>
        <position position="37"/>
    </location>
</feature>
<dbReference type="AlphaFoldDB" id="X1Q3K0"/>
<protein>
    <submittedName>
        <fullName evidence="1">Uncharacterized protein</fullName>
    </submittedName>
</protein>
<accession>X1Q3K0</accession>
<comment type="caution">
    <text evidence="1">The sequence shown here is derived from an EMBL/GenBank/DDBJ whole genome shotgun (WGS) entry which is preliminary data.</text>
</comment>
<sequence>YLISKGNEVKVVDINNYPPDKEKRLQNFFSWRPQLIG</sequence>
<gene>
    <name evidence="1" type="ORF">S06H3_67033</name>
</gene>
<dbReference type="EMBL" id="BARV01046105">
    <property type="protein sequence ID" value="GAI63082.1"/>
    <property type="molecule type" value="Genomic_DNA"/>
</dbReference>
<organism evidence="1">
    <name type="scientific">marine sediment metagenome</name>
    <dbReference type="NCBI Taxonomy" id="412755"/>
    <lineage>
        <taxon>unclassified sequences</taxon>
        <taxon>metagenomes</taxon>
        <taxon>ecological metagenomes</taxon>
    </lineage>
</organism>
<proteinExistence type="predicted"/>